<evidence type="ECO:0000313" key="1">
    <source>
        <dbReference type="EMBL" id="KAI8567245.1"/>
    </source>
</evidence>
<organism evidence="1 2">
    <name type="scientific">Rhododendron molle</name>
    <name type="common">Chinese azalea</name>
    <name type="synonym">Azalea mollis</name>
    <dbReference type="NCBI Taxonomy" id="49168"/>
    <lineage>
        <taxon>Eukaryota</taxon>
        <taxon>Viridiplantae</taxon>
        <taxon>Streptophyta</taxon>
        <taxon>Embryophyta</taxon>
        <taxon>Tracheophyta</taxon>
        <taxon>Spermatophyta</taxon>
        <taxon>Magnoliopsida</taxon>
        <taxon>eudicotyledons</taxon>
        <taxon>Gunneridae</taxon>
        <taxon>Pentapetalae</taxon>
        <taxon>asterids</taxon>
        <taxon>Ericales</taxon>
        <taxon>Ericaceae</taxon>
        <taxon>Ericoideae</taxon>
        <taxon>Rhodoreae</taxon>
        <taxon>Rhododendron</taxon>
    </lineage>
</organism>
<comment type="caution">
    <text evidence="1">The sequence shown here is derived from an EMBL/GenBank/DDBJ whole genome shotgun (WGS) entry which is preliminary data.</text>
</comment>
<protein>
    <submittedName>
        <fullName evidence="1">Uncharacterized protein</fullName>
    </submittedName>
</protein>
<name>A0ACC0PNH4_RHOML</name>
<accession>A0ACC0PNH4</accession>
<evidence type="ECO:0000313" key="2">
    <source>
        <dbReference type="Proteomes" id="UP001062846"/>
    </source>
</evidence>
<keyword evidence="2" id="KW-1185">Reference proteome</keyword>
<sequence length="403" mass="46194">MKKKTIVSNDDTKGSSIQRVNLPPEILADILSRLSVKFLCQLKCVSPSWNSLISSPYFAKTHLKRNPPSQRIILVCDSEDLYSVDFADENPAAEKLDFPSVQYSHKWQWVKVLGSCNGLLLVYGQGHSQFLLNPSTRERKKLPDYPSSFILDLICQPFIYLHGFGYDSSTDDYKAVMLSCRYNISGSRFYCDWDGNITYVFVYSLKTDAWRRIQGSHCRPLECCGRPSGVYFNERLHWLCKRSGDSDGSLVIVAFDLSDEIFREVPTLFSYSMIWYHRMAVLGGCLCVIVYTPSFCNELWMMKEYGVRDSWTKFTITKFAINTETVLVDWFCLLAEDEILLKTRTKGNLLEEVDQDELVVYNRKKKIVRDMVVRGIPPKCQYGGTYVESLVSPNHGGGMGRNE</sequence>
<reference evidence="1" key="1">
    <citation type="submission" date="2022-02" db="EMBL/GenBank/DDBJ databases">
        <title>Plant Genome Project.</title>
        <authorList>
            <person name="Zhang R.-G."/>
        </authorList>
    </citation>
    <scope>NUCLEOTIDE SEQUENCE</scope>
    <source>
        <strain evidence="1">AT1</strain>
    </source>
</reference>
<gene>
    <name evidence="1" type="ORF">RHMOL_Rhmol02G0106000</name>
</gene>
<dbReference type="Proteomes" id="UP001062846">
    <property type="component" value="Chromosome 2"/>
</dbReference>
<proteinExistence type="predicted"/>
<dbReference type="EMBL" id="CM046389">
    <property type="protein sequence ID" value="KAI8567245.1"/>
    <property type="molecule type" value="Genomic_DNA"/>
</dbReference>